<accession>A0A517SEN2</accession>
<evidence type="ECO:0000256" key="3">
    <source>
        <dbReference type="SAM" id="SignalP"/>
    </source>
</evidence>
<dbReference type="RefSeq" id="WP_145030434.1">
    <property type="nucleotide sequence ID" value="NZ_CP036271.1"/>
</dbReference>
<evidence type="ECO:0000256" key="1">
    <source>
        <dbReference type="ARBA" id="ARBA00022801"/>
    </source>
</evidence>
<dbReference type="PANTHER" id="PTHR11014:SF63">
    <property type="entry name" value="METALLOPEPTIDASE, PUTATIVE (AFU_ORTHOLOGUE AFUA_6G09600)-RELATED"/>
    <property type="match status" value="1"/>
</dbReference>
<comment type="cofactor">
    <cofactor evidence="2">
        <name>Mn(2+)</name>
        <dbReference type="ChEBI" id="CHEBI:29035"/>
    </cofactor>
    <text evidence="2">The Mn(2+) ion enhances activity.</text>
</comment>
<dbReference type="EC" id="3.-.-.-" evidence="5"/>
<dbReference type="InterPro" id="IPR036264">
    <property type="entry name" value="Bact_exopeptidase_dim_dom"/>
</dbReference>
<feature type="binding site" evidence="2">
    <location>
        <position position="132"/>
    </location>
    <ligand>
        <name>Mn(2+)</name>
        <dbReference type="ChEBI" id="CHEBI:29035"/>
        <label>2</label>
    </ligand>
</feature>
<dbReference type="NCBIfam" id="TIGR01891">
    <property type="entry name" value="amidohydrolases"/>
    <property type="match status" value="1"/>
</dbReference>
<dbReference type="AlphaFoldDB" id="A0A517SEN2"/>
<keyword evidence="2" id="KW-0479">Metal-binding</keyword>
<dbReference type="SUPFAM" id="SSF55031">
    <property type="entry name" value="Bacterial exopeptidase dimerisation domain"/>
    <property type="match status" value="1"/>
</dbReference>
<evidence type="ECO:0000313" key="6">
    <source>
        <dbReference type="Proteomes" id="UP000315700"/>
    </source>
</evidence>
<dbReference type="InterPro" id="IPR002933">
    <property type="entry name" value="Peptidase_M20"/>
</dbReference>
<dbReference type="PANTHER" id="PTHR11014">
    <property type="entry name" value="PEPTIDASE M20 FAMILY MEMBER"/>
    <property type="match status" value="1"/>
</dbReference>
<dbReference type="Proteomes" id="UP000315700">
    <property type="component" value="Chromosome"/>
</dbReference>
<feature type="binding site" evidence="2">
    <location>
        <position position="193"/>
    </location>
    <ligand>
        <name>Mn(2+)</name>
        <dbReference type="ChEBI" id="CHEBI:29035"/>
        <label>2</label>
    </ligand>
</feature>
<organism evidence="5 6">
    <name type="scientific">Caulifigura coniformis</name>
    <dbReference type="NCBI Taxonomy" id="2527983"/>
    <lineage>
        <taxon>Bacteria</taxon>
        <taxon>Pseudomonadati</taxon>
        <taxon>Planctomycetota</taxon>
        <taxon>Planctomycetia</taxon>
        <taxon>Planctomycetales</taxon>
        <taxon>Planctomycetaceae</taxon>
        <taxon>Caulifigura</taxon>
    </lineage>
</organism>
<dbReference type="InterPro" id="IPR017439">
    <property type="entry name" value="Amidohydrolase"/>
</dbReference>
<feature type="binding site" evidence="2">
    <location>
        <position position="166"/>
    </location>
    <ligand>
        <name>Mn(2+)</name>
        <dbReference type="ChEBI" id="CHEBI:29035"/>
        <label>2</label>
    </ligand>
</feature>
<protein>
    <submittedName>
        <fullName evidence="5">Putative hydrolase YxeP</fullName>
        <ecNumber evidence="5">3.-.-.-</ecNumber>
    </submittedName>
</protein>
<dbReference type="InterPro" id="IPR011650">
    <property type="entry name" value="Peptidase_M20_dimer"/>
</dbReference>
<dbReference type="GO" id="GO:0046872">
    <property type="term" value="F:metal ion binding"/>
    <property type="evidence" value="ECO:0007669"/>
    <property type="project" value="UniProtKB-KW"/>
</dbReference>
<keyword evidence="3" id="KW-0732">Signal</keyword>
<dbReference type="SUPFAM" id="SSF53187">
    <property type="entry name" value="Zn-dependent exopeptidases"/>
    <property type="match status" value="1"/>
</dbReference>
<dbReference type="InParanoid" id="A0A517SEN2"/>
<sequence length="432" mass="46172" precursor="true">MRVFAALILFGGNFFSSSAPAADVKAWAEKELDSLIPLYEHLHSHPEVSFQEKETAARIASELKAAGYEVQTDVGGHGVVGLLKNGDGPTVMWRTDLDALPVIEETGLPFASKVRIAGADGTPVGVMHACGHDVHMTNFIGLARILAAHRDAWSGTAMFVGQPAEELGNGAKIMLDDGLFTKIRRPDFALALHCDSGLQSGHVAYRGGYMMANADACDIVMKGRGGHGSKPEACIDPILQAAQLVVELQAVVAREISPLEPAVITVGSIHGGSKHNIIPNECALKLTIRSYTPEVRKALHDGIRRKALAVAASFNAPEPTVQFNEGTPATKNDEDLVQRVIPALAEATGDDRMHLADRTMGAEDFSFYGLAGVPIFMFRLGTVKPELYEKSQNEGIPLPSLHSSKYAPDVRPALKTGLATSAAAMISLMPRK</sequence>
<feature type="chain" id="PRO_5021720013" evidence="3">
    <location>
        <begin position="22"/>
        <end position="432"/>
    </location>
</feature>
<dbReference type="GO" id="GO:0050118">
    <property type="term" value="F:N-acetyldiaminopimelate deacetylase activity"/>
    <property type="evidence" value="ECO:0007669"/>
    <property type="project" value="UniProtKB-ARBA"/>
</dbReference>
<dbReference type="GO" id="GO:0019877">
    <property type="term" value="P:diaminopimelate biosynthetic process"/>
    <property type="evidence" value="ECO:0007669"/>
    <property type="project" value="UniProtKB-ARBA"/>
</dbReference>
<gene>
    <name evidence="5" type="primary">yxeP</name>
    <name evidence="5" type="ORF">Pan44_26220</name>
</gene>
<dbReference type="FunFam" id="3.30.70.360:FF:000001">
    <property type="entry name" value="N-acetyldiaminopimelate deacetylase"/>
    <property type="match status" value="1"/>
</dbReference>
<dbReference type="KEGG" id="ccos:Pan44_26220"/>
<dbReference type="Pfam" id="PF01546">
    <property type="entry name" value="Peptidase_M20"/>
    <property type="match status" value="1"/>
</dbReference>
<evidence type="ECO:0000313" key="5">
    <source>
        <dbReference type="EMBL" id="QDT54589.1"/>
    </source>
</evidence>
<feature type="domain" description="Peptidase M20 dimerisation" evidence="4">
    <location>
        <begin position="215"/>
        <end position="306"/>
    </location>
</feature>
<dbReference type="PIRSF" id="PIRSF005962">
    <property type="entry name" value="Pept_M20D_amidohydro"/>
    <property type="match status" value="1"/>
</dbReference>
<feature type="binding site" evidence="2">
    <location>
        <position position="130"/>
    </location>
    <ligand>
        <name>Mn(2+)</name>
        <dbReference type="ChEBI" id="CHEBI:29035"/>
        <label>2</label>
    </ligand>
</feature>
<evidence type="ECO:0000259" key="4">
    <source>
        <dbReference type="Pfam" id="PF07687"/>
    </source>
</evidence>
<dbReference type="EMBL" id="CP036271">
    <property type="protein sequence ID" value="QDT54589.1"/>
    <property type="molecule type" value="Genomic_DNA"/>
</dbReference>
<keyword evidence="1 5" id="KW-0378">Hydrolase</keyword>
<dbReference type="FunCoup" id="A0A517SEN2">
    <property type="interactions" value="277"/>
</dbReference>
<name>A0A517SEN2_9PLAN</name>
<feature type="binding site" evidence="2">
    <location>
        <position position="402"/>
    </location>
    <ligand>
        <name>Mn(2+)</name>
        <dbReference type="ChEBI" id="CHEBI:29035"/>
        <label>2</label>
    </ligand>
</feature>
<dbReference type="OrthoDB" id="9776731at2"/>
<dbReference type="Pfam" id="PF07687">
    <property type="entry name" value="M20_dimer"/>
    <property type="match status" value="1"/>
</dbReference>
<feature type="signal peptide" evidence="3">
    <location>
        <begin position="1"/>
        <end position="21"/>
    </location>
</feature>
<dbReference type="Gene3D" id="3.30.70.360">
    <property type="match status" value="1"/>
</dbReference>
<keyword evidence="2" id="KW-0464">Manganese</keyword>
<keyword evidence="6" id="KW-1185">Reference proteome</keyword>
<evidence type="ECO:0000256" key="2">
    <source>
        <dbReference type="PIRSR" id="PIRSR005962-1"/>
    </source>
</evidence>
<dbReference type="Gene3D" id="3.40.630.10">
    <property type="entry name" value="Zn peptidases"/>
    <property type="match status" value="1"/>
</dbReference>
<reference evidence="5 6" key="1">
    <citation type="submission" date="2019-02" db="EMBL/GenBank/DDBJ databases">
        <title>Deep-cultivation of Planctomycetes and their phenomic and genomic characterization uncovers novel biology.</title>
        <authorList>
            <person name="Wiegand S."/>
            <person name="Jogler M."/>
            <person name="Boedeker C."/>
            <person name="Pinto D."/>
            <person name="Vollmers J."/>
            <person name="Rivas-Marin E."/>
            <person name="Kohn T."/>
            <person name="Peeters S.H."/>
            <person name="Heuer A."/>
            <person name="Rast P."/>
            <person name="Oberbeckmann S."/>
            <person name="Bunk B."/>
            <person name="Jeske O."/>
            <person name="Meyerdierks A."/>
            <person name="Storesund J.E."/>
            <person name="Kallscheuer N."/>
            <person name="Luecker S."/>
            <person name="Lage O.M."/>
            <person name="Pohl T."/>
            <person name="Merkel B.J."/>
            <person name="Hornburger P."/>
            <person name="Mueller R.-W."/>
            <person name="Bruemmer F."/>
            <person name="Labrenz M."/>
            <person name="Spormann A.M."/>
            <person name="Op den Camp H."/>
            <person name="Overmann J."/>
            <person name="Amann R."/>
            <person name="Jetten M.S.M."/>
            <person name="Mascher T."/>
            <person name="Medema M.H."/>
            <person name="Devos D.P."/>
            <person name="Kaster A.-K."/>
            <person name="Ovreas L."/>
            <person name="Rohde M."/>
            <person name="Galperin M.Y."/>
            <person name="Jogler C."/>
        </authorList>
    </citation>
    <scope>NUCLEOTIDE SEQUENCE [LARGE SCALE GENOMIC DNA]</scope>
    <source>
        <strain evidence="5 6">Pan44</strain>
    </source>
</reference>
<proteinExistence type="predicted"/>